<dbReference type="PANTHER" id="PTHR42940:SF5">
    <property type="entry name" value="ALCOHOL DEHYDROGENASE 2"/>
    <property type="match status" value="1"/>
</dbReference>
<organism evidence="6 7">
    <name type="scientific">Penicillium hordei</name>
    <dbReference type="NCBI Taxonomy" id="40994"/>
    <lineage>
        <taxon>Eukaryota</taxon>
        <taxon>Fungi</taxon>
        <taxon>Dikarya</taxon>
        <taxon>Ascomycota</taxon>
        <taxon>Pezizomycotina</taxon>
        <taxon>Eurotiomycetes</taxon>
        <taxon>Eurotiomycetidae</taxon>
        <taxon>Eurotiales</taxon>
        <taxon>Aspergillaceae</taxon>
        <taxon>Penicillium</taxon>
    </lineage>
</organism>
<keyword evidence="4" id="KW-0560">Oxidoreductase</keyword>
<reference evidence="6" key="1">
    <citation type="journal article" date="2023" name="IMA Fungus">
        <title>Comparative genomic study of the Penicillium genus elucidates a diverse pangenome and 15 lateral gene transfer events.</title>
        <authorList>
            <person name="Petersen C."/>
            <person name="Sorensen T."/>
            <person name="Nielsen M.R."/>
            <person name="Sondergaard T.E."/>
            <person name="Sorensen J.L."/>
            <person name="Fitzpatrick D.A."/>
            <person name="Frisvad J.C."/>
            <person name="Nielsen K.L."/>
        </authorList>
    </citation>
    <scope>NUCLEOTIDE SEQUENCE</scope>
    <source>
        <strain evidence="6">IBT 12815</strain>
    </source>
</reference>
<dbReference type="Proteomes" id="UP001213799">
    <property type="component" value="Unassembled WGS sequence"/>
</dbReference>
<dbReference type="GO" id="GO:0046872">
    <property type="term" value="F:metal ion binding"/>
    <property type="evidence" value="ECO:0007669"/>
    <property type="project" value="UniProtKB-KW"/>
</dbReference>
<dbReference type="RefSeq" id="XP_056749907.1">
    <property type="nucleotide sequence ID" value="XM_056901239.1"/>
</dbReference>
<dbReference type="Gene3D" id="3.40.50.720">
    <property type="entry name" value="NAD(P)-binding Rossmann-like Domain"/>
    <property type="match status" value="1"/>
</dbReference>
<dbReference type="AlphaFoldDB" id="A0AAD6GVG4"/>
<dbReference type="InterPro" id="IPR013149">
    <property type="entry name" value="ADH-like_C"/>
</dbReference>
<protein>
    <recommendedName>
        <fullName evidence="5">Alcohol dehydrogenase-like C-terminal domain-containing protein</fullName>
    </recommendedName>
</protein>
<keyword evidence="2" id="KW-0479">Metal-binding</keyword>
<dbReference type="EMBL" id="JAQJAE010000005">
    <property type="protein sequence ID" value="KAJ5593281.1"/>
    <property type="molecule type" value="Genomic_DNA"/>
</dbReference>
<evidence type="ECO:0000313" key="7">
    <source>
        <dbReference type="Proteomes" id="UP001213799"/>
    </source>
</evidence>
<name>A0AAD6GVG4_9EURO</name>
<evidence type="ECO:0000256" key="4">
    <source>
        <dbReference type="ARBA" id="ARBA00023002"/>
    </source>
</evidence>
<dbReference type="GO" id="GO:0004022">
    <property type="term" value="F:alcohol dehydrogenase (NAD+) activity"/>
    <property type="evidence" value="ECO:0007669"/>
    <property type="project" value="TreeGrafter"/>
</dbReference>
<keyword evidence="3" id="KW-0862">Zinc</keyword>
<dbReference type="SUPFAM" id="SSF51735">
    <property type="entry name" value="NAD(P)-binding Rossmann-fold domains"/>
    <property type="match status" value="1"/>
</dbReference>
<evidence type="ECO:0000256" key="3">
    <source>
        <dbReference type="ARBA" id="ARBA00022833"/>
    </source>
</evidence>
<reference evidence="6" key="2">
    <citation type="submission" date="2023-01" db="EMBL/GenBank/DDBJ databases">
        <authorList>
            <person name="Petersen C."/>
        </authorList>
    </citation>
    <scope>NUCLEOTIDE SEQUENCE</scope>
    <source>
        <strain evidence="6">IBT 12815</strain>
    </source>
</reference>
<feature type="domain" description="Alcohol dehydrogenase-like C-terminal" evidence="5">
    <location>
        <begin position="53"/>
        <end position="166"/>
    </location>
</feature>
<gene>
    <name evidence="6" type="ORF">N7537_010185</name>
</gene>
<evidence type="ECO:0000256" key="2">
    <source>
        <dbReference type="ARBA" id="ARBA00022723"/>
    </source>
</evidence>
<dbReference type="InterPro" id="IPR036291">
    <property type="entry name" value="NAD(P)-bd_dom_sf"/>
</dbReference>
<evidence type="ECO:0000259" key="5">
    <source>
        <dbReference type="Pfam" id="PF00107"/>
    </source>
</evidence>
<comment type="cofactor">
    <cofactor evidence="1">
        <name>Zn(2+)</name>
        <dbReference type="ChEBI" id="CHEBI:29105"/>
    </cofactor>
</comment>
<evidence type="ECO:0000313" key="6">
    <source>
        <dbReference type="EMBL" id="KAJ5593281.1"/>
    </source>
</evidence>
<dbReference type="GeneID" id="81591481"/>
<dbReference type="GO" id="GO:0005737">
    <property type="term" value="C:cytoplasm"/>
    <property type="evidence" value="ECO:0007669"/>
    <property type="project" value="TreeGrafter"/>
</dbReference>
<dbReference type="PANTHER" id="PTHR42940">
    <property type="entry name" value="ALCOHOL DEHYDROGENASE 1-RELATED"/>
    <property type="match status" value="1"/>
</dbReference>
<dbReference type="Gene3D" id="3.90.180.10">
    <property type="entry name" value="Medium-chain alcohol dehydrogenases, catalytic domain"/>
    <property type="match status" value="1"/>
</dbReference>
<accession>A0AAD6GVG4</accession>
<keyword evidence="7" id="KW-1185">Reference proteome</keyword>
<proteinExistence type="predicted"/>
<evidence type="ECO:0000256" key="1">
    <source>
        <dbReference type="ARBA" id="ARBA00001947"/>
    </source>
</evidence>
<dbReference type="Pfam" id="PF00107">
    <property type="entry name" value="ADH_zinc_N"/>
    <property type="match status" value="1"/>
</dbReference>
<comment type="caution">
    <text evidence="6">The sequence shown here is derived from an EMBL/GenBank/DDBJ whole genome shotgun (WGS) entry which is preliminary data.</text>
</comment>
<sequence>MGLRRLWKLRIPDEVESAQVAPLLCAGLIVYSALKRSMTVPGQWVVISGTEDGLGHLAVQFASKRIGLRLIGIDQGQKAELAKNSASYRRGLYGFVNSLTGRLGAHTVIVCTAANSAHSQGVQFLRFGSTLVWVGLPAGEQKPIASATPGGLIAKQLKIMESAVGNRIVPRRCCSSLLGESFRPTYRRC</sequence>